<dbReference type="Proteomes" id="UP000266113">
    <property type="component" value="Unassembled WGS sequence"/>
</dbReference>
<accession>A0A398DL32</accession>
<name>A0A398DL32_9BACT</name>
<dbReference type="EMBL" id="QXIY01000030">
    <property type="protein sequence ID" value="RIE16396.1"/>
    <property type="molecule type" value="Genomic_DNA"/>
</dbReference>
<comment type="caution">
    <text evidence="1">The sequence shown here is derived from an EMBL/GenBank/DDBJ whole genome shotgun (WGS) entry which is preliminary data.</text>
</comment>
<evidence type="ECO:0000313" key="1">
    <source>
        <dbReference type="EMBL" id="RIE16396.1"/>
    </source>
</evidence>
<sequence>MTHSVVLAKYTLTDLKNQPRCPAVMTLTVSDAIPYPVVDLQVSPSPWRTWSADKREQYPMWAYSEWSMGGIVKKMRRDMLRRTEGIFGIRRGDVTG</sequence>
<keyword evidence="2" id="KW-1185">Reference proteome</keyword>
<proteinExistence type="predicted"/>
<organism evidence="1 2">
    <name type="scientific">Candidatus Cryosericum septentrionale</name>
    <dbReference type="NCBI Taxonomy" id="2290913"/>
    <lineage>
        <taxon>Bacteria</taxon>
        <taxon>Pseudomonadati</taxon>
        <taxon>Caldisericota/Cryosericota group</taxon>
        <taxon>Candidatus Cryosericota</taxon>
        <taxon>Candidatus Cryosericia</taxon>
        <taxon>Candidatus Cryosericales</taxon>
        <taxon>Candidatus Cryosericaceae</taxon>
        <taxon>Candidatus Cryosericum</taxon>
    </lineage>
</organism>
<protein>
    <submittedName>
        <fullName evidence="1">Uncharacterized protein</fullName>
    </submittedName>
</protein>
<reference evidence="1 2" key="1">
    <citation type="submission" date="2018-09" db="EMBL/GenBank/DDBJ databases">
        <title>Discovery and Ecogenomic Context for Candidatus Cryosericales, a Global Caldiserica Order Active in Thawing Permafrost.</title>
        <authorList>
            <person name="Martinez M.A."/>
            <person name="Woodcroft B.J."/>
            <person name="Ignacio Espinoza J.C."/>
            <person name="Zayed A."/>
            <person name="Singleton C.M."/>
            <person name="Boyd J."/>
            <person name="Li Y.-F."/>
            <person name="Purvine S."/>
            <person name="Maughan H."/>
            <person name="Hodgkins S.B."/>
            <person name="Anderson D."/>
            <person name="Sederholm M."/>
            <person name="Temperton B."/>
            <person name="Saleska S.R."/>
            <person name="Tyson G.W."/>
            <person name="Rich V.I."/>
        </authorList>
    </citation>
    <scope>NUCLEOTIDE SEQUENCE [LARGE SCALE GENOMIC DNA]</scope>
    <source>
        <strain evidence="1 2">SMC1</strain>
    </source>
</reference>
<gene>
    <name evidence="1" type="ORF">SMC1_06535</name>
</gene>
<dbReference type="AlphaFoldDB" id="A0A398DL32"/>
<evidence type="ECO:0000313" key="2">
    <source>
        <dbReference type="Proteomes" id="UP000266113"/>
    </source>
</evidence>